<evidence type="ECO:0000256" key="6">
    <source>
        <dbReference type="ARBA" id="ARBA00030806"/>
    </source>
</evidence>
<dbReference type="FunFam" id="3.40.605.10:FF:000005">
    <property type="entry name" value="Succinate-semialdehyde dehydrogenase I"/>
    <property type="match status" value="1"/>
</dbReference>
<dbReference type="InterPro" id="IPR016161">
    <property type="entry name" value="Ald_DH/histidinol_DH"/>
</dbReference>
<evidence type="ECO:0000259" key="12">
    <source>
        <dbReference type="Pfam" id="PF00171"/>
    </source>
</evidence>
<dbReference type="InterPro" id="IPR015590">
    <property type="entry name" value="Aldehyde_DH_dom"/>
</dbReference>
<dbReference type="AlphaFoldDB" id="A0A2T9XXL0"/>
<name>A0A2T9XXL0_9FUNG</name>
<reference evidence="13 14" key="1">
    <citation type="journal article" date="2018" name="MBio">
        <title>Comparative Genomics Reveals the Core Gene Toolbox for the Fungus-Insect Symbiosis.</title>
        <authorList>
            <person name="Wang Y."/>
            <person name="Stata M."/>
            <person name="Wang W."/>
            <person name="Stajich J.E."/>
            <person name="White M.M."/>
            <person name="Moncalvo J.M."/>
        </authorList>
    </citation>
    <scope>NUCLEOTIDE SEQUENCE [LARGE SCALE GENOMIC DNA]</scope>
    <source>
        <strain evidence="13 14">SC-DP-2</strain>
    </source>
</reference>
<evidence type="ECO:0000313" key="13">
    <source>
        <dbReference type="EMBL" id="PVU84803.1"/>
    </source>
</evidence>
<dbReference type="EMBL" id="MBFS01003824">
    <property type="protein sequence ID" value="PVU84803.1"/>
    <property type="molecule type" value="Genomic_DNA"/>
</dbReference>
<protein>
    <recommendedName>
        <fullName evidence="4">Succinate-semialdehyde dehydrogenase, mitochondrial</fullName>
        <ecNumber evidence="9">1.2.1.16</ecNumber>
        <ecNumber evidence="3">1.2.1.24</ecNumber>
    </recommendedName>
    <alternativeName>
        <fullName evidence="6">NAD(+)-dependent succinic semialdehyde dehydrogenase</fullName>
    </alternativeName>
</protein>
<evidence type="ECO:0000256" key="9">
    <source>
        <dbReference type="ARBA" id="ARBA00067047"/>
    </source>
</evidence>
<dbReference type="Proteomes" id="UP000245609">
    <property type="component" value="Unassembled WGS sequence"/>
</dbReference>
<dbReference type="GO" id="GO:0004030">
    <property type="term" value="F:aldehyde dehydrogenase [NAD(P)+] activity"/>
    <property type="evidence" value="ECO:0007669"/>
    <property type="project" value="UniProtKB-ARBA"/>
</dbReference>
<dbReference type="STRING" id="133381.A0A2T9XXL0"/>
<evidence type="ECO:0000256" key="7">
    <source>
        <dbReference type="ARBA" id="ARBA00050387"/>
    </source>
</evidence>
<comment type="catalytic activity">
    <reaction evidence="8">
        <text>succinate semialdehyde + NAD(+) + H2O = succinate + NADH + 2 H(+)</text>
        <dbReference type="Rhea" id="RHEA:13217"/>
        <dbReference type="ChEBI" id="CHEBI:15377"/>
        <dbReference type="ChEBI" id="CHEBI:15378"/>
        <dbReference type="ChEBI" id="CHEBI:30031"/>
        <dbReference type="ChEBI" id="CHEBI:57540"/>
        <dbReference type="ChEBI" id="CHEBI:57706"/>
        <dbReference type="ChEBI" id="CHEBI:57945"/>
        <dbReference type="EC" id="1.2.1.16"/>
    </reaction>
</comment>
<dbReference type="PANTHER" id="PTHR43353:SF5">
    <property type="entry name" value="SUCCINATE-SEMIALDEHYDE DEHYDROGENASE, MITOCHONDRIAL"/>
    <property type="match status" value="1"/>
</dbReference>
<comment type="caution">
    <text evidence="13">The sequence shown here is derived from an EMBL/GenBank/DDBJ whole genome shotgun (WGS) entry which is preliminary data.</text>
</comment>
<dbReference type="GO" id="GO:0004777">
    <property type="term" value="F:succinate-semialdehyde dehydrogenase (NAD+) activity"/>
    <property type="evidence" value="ECO:0007669"/>
    <property type="project" value="UniProtKB-EC"/>
</dbReference>
<comment type="pathway">
    <text evidence="1">Amino-acid degradation; 4-aminobutanoate degradation.</text>
</comment>
<dbReference type="FunFam" id="3.40.309.10:FF:000004">
    <property type="entry name" value="Succinate-semialdehyde dehydrogenase I"/>
    <property type="match status" value="1"/>
</dbReference>
<organism evidence="13 14">
    <name type="scientific">Smittium megazygosporum</name>
    <dbReference type="NCBI Taxonomy" id="133381"/>
    <lineage>
        <taxon>Eukaryota</taxon>
        <taxon>Fungi</taxon>
        <taxon>Fungi incertae sedis</taxon>
        <taxon>Zoopagomycota</taxon>
        <taxon>Kickxellomycotina</taxon>
        <taxon>Harpellomycetes</taxon>
        <taxon>Harpellales</taxon>
        <taxon>Legeriomycetaceae</taxon>
        <taxon>Smittium</taxon>
    </lineage>
</organism>
<dbReference type="InterPro" id="IPR016160">
    <property type="entry name" value="Ald_DH_CS_CYS"/>
</dbReference>
<dbReference type="InterPro" id="IPR016162">
    <property type="entry name" value="Ald_DH_N"/>
</dbReference>
<evidence type="ECO:0000313" key="14">
    <source>
        <dbReference type="Proteomes" id="UP000245609"/>
    </source>
</evidence>
<evidence type="ECO:0000256" key="10">
    <source>
        <dbReference type="PROSITE-ProRule" id="PRU10007"/>
    </source>
</evidence>
<dbReference type="OrthoDB" id="310895at2759"/>
<dbReference type="InterPro" id="IPR050740">
    <property type="entry name" value="Aldehyde_DH_Superfamily"/>
</dbReference>
<evidence type="ECO:0000256" key="3">
    <source>
        <dbReference type="ARBA" id="ARBA00013051"/>
    </source>
</evidence>
<dbReference type="PROSITE" id="PS00687">
    <property type="entry name" value="ALDEHYDE_DEHYDR_GLU"/>
    <property type="match status" value="1"/>
</dbReference>
<dbReference type="InterPro" id="IPR029510">
    <property type="entry name" value="Ald_DH_CS_GLU"/>
</dbReference>
<dbReference type="EC" id="1.2.1.16" evidence="9"/>
<dbReference type="FunFam" id="3.40.605.10:FF:000026">
    <property type="entry name" value="Aldehyde dehydrogenase, putative"/>
    <property type="match status" value="1"/>
</dbReference>
<dbReference type="EC" id="1.2.1.24" evidence="3"/>
<evidence type="ECO:0000256" key="2">
    <source>
        <dbReference type="ARBA" id="ARBA00009986"/>
    </source>
</evidence>
<evidence type="ECO:0000256" key="5">
    <source>
        <dbReference type="ARBA" id="ARBA00023002"/>
    </source>
</evidence>
<gene>
    <name evidence="13" type="ORF">BB560_007258</name>
</gene>
<feature type="active site" evidence="10">
    <location>
        <position position="315"/>
    </location>
</feature>
<dbReference type="GO" id="GO:0009450">
    <property type="term" value="P:gamma-aminobutyric acid catabolic process"/>
    <property type="evidence" value="ECO:0007669"/>
    <property type="project" value="TreeGrafter"/>
</dbReference>
<comment type="similarity">
    <text evidence="2 11">Belongs to the aldehyde dehydrogenase family.</text>
</comment>
<evidence type="ECO:0000256" key="11">
    <source>
        <dbReference type="RuleBase" id="RU003345"/>
    </source>
</evidence>
<proteinExistence type="inferred from homology"/>
<comment type="catalytic activity">
    <reaction evidence="7">
        <text>succinate semialdehyde + NADP(+) + H2O = succinate + NADPH + 2 H(+)</text>
        <dbReference type="Rhea" id="RHEA:13213"/>
        <dbReference type="ChEBI" id="CHEBI:15377"/>
        <dbReference type="ChEBI" id="CHEBI:15378"/>
        <dbReference type="ChEBI" id="CHEBI:30031"/>
        <dbReference type="ChEBI" id="CHEBI:57706"/>
        <dbReference type="ChEBI" id="CHEBI:57783"/>
        <dbReference type="ChEBI" id="CHEBI:58349"/>
        <dbReference type="EC" id="1.2.1.16"/>
    </reaction>
</comment>
<evidence type="ECO:0000256" key="8">
    <source>
        <dbReference type="ARBA" id="ARBA00052698"/>
    </source>
</evidence>
<feature type="domain" description="Aldehyde dehydrogenase" evidence="12">
    <location>
        <begin position="81"/>
        <end position="541"/>
    </location>
</feature>
<accession>A0A2T9XXL0</accession>
<dbReference type="PROSITE" id="PS00070">
    <property type="entry name" value="ALDEHYDE_DEHYDR_CYS"/>
    <property type="match status" value="1"/>
</dbReference>
<evidence type="ECO:0000256" key="1">
    <source>
        <dbReference type="ARBA" id="ARBA00005176"/>
    </source>
</evidence>
<dbReference type="PANTHER" id="PTHR43353">
    <property type="entry name" value="SUCCINATE-SEMIALDEHYDE DEHYDROGENASE, MITOCHONDRIAL"/>
    <property type="match status" value="1"/>
</dbReference>
<dbReference type="Gene3D" id="3.40.309.10">
    <property type="entry name" value="Aldehyde Dehydrogenase, Chain A, domain 2"/>
    <property type="match status" value="1"/>
</dbReference>
<dbReference type="InterPro" id="IPR016163">
    <property type="entry name" value="Ald_DH_C"/>
</dbReference>
<dbReference type="Pfam" id="PF00171">
    <property type="entry name" value="Aldedh"/>
    <property type="match status" value="1"/>
</dbReference>
<keyword evidence="5 11" id="KW-0560">Oxidoreductase</keyword>
<evidence type="ECO:0000256" key="4">
    <source>
        <dbReference type="ARBA" id="ARBA00019842"/>
    </source>
</evidence>
<keyword evidence="14" id="KW-1185">Reference proteome</keyword>
<sequence>MFRFHNLKAALNSSKILSNTTTPHFSSQLHIQALLSRPFSSSKMTNDMSSFAANTSKELSKFSRPELFGIIPYEEQIKRSSGSKFFKVLDPATEQEIGSLPEMETAHVRDAIEKASKEFKSWSKITARERKLKLQKWYDLMMKNQADLARMITIESGKPLVESMGEIAYGASFIEWFSQEAIRAYGDTMPVLAPGQRMMTIKQPVGVVGIITPWNFPNAMITRKVGAALAAGCTAVVKPAAETPYSAIAMRNLAIESGIPEDAFIIVTTSSNVTDIGLELTTNPLVKKVSFTGSTAVGKLLLKQASSTVKKSSMELGGNAPFIVFDDANLEDAVSGLMSAKFRNAGQTCVCANRIFVHSSVYDRFISMVIEKIKSKIILGHGTTPNVTFGPLISKKATERMNAIIADAKSKGAKAVQVLDLPKELQEGYFYPPTILVDATSDMVASTDEIFGPICSMIKFDSEEHLLEMVNQVPVGLAGYFYSNNLSRVFKMAEALETGMVGVNTGLISNEVLPFGGIKESGIGREGSKYGLDEYLYLKAITLNF</sequence>
<dbReference type="Gene3D" id="3.40.605.10">
    <property type="entry name" value="Aldehyde Dehydrogenase, Chain A, domain 1"/>
    <property type="match status" value="1"/>
</dbReference>
<dbReference type="CDD" id="cd07103">
    <property type="entry name" value="ALDH_F5_SSADH_GabD"/>
    <property type="match status" value="1"/>
</dbReference>
<dbReference type="SUPFAM" id="SSF53720">
    <property type="entry name" value="ALDH-like"/>
    <property type="match status" value="1"/>
</dbReference>